<name>A0A4R4YC71_9PSEU</name>
<dbReference type="InterPro" id="IPR009057">
    <property type="entry name" value="Homeodomain-like_sf"/>
</dbReference>
<comment type="caution">
    <text evidence="1">The sequence shown here is derived from an EMBL/GenBank/DDBJ whole genome shotgun (WGS) entry which is preliminary data.</text>
</comment>
<dbReference type="EMBL" id="SMKW01000050">
    <property type="protein sequence ID" value="TDD42195.1"/>
    <property type="molecule type" value="Genomic_DNA"/>
</dbReference>
<dbReference type="Proteomes" id="UP000294947">
    <property type="component" value="Unassembled WGS sequence"/>
</dbReference>
<accession>A0A4R4YC71</accession>
<dbReference type="SUPFAM" id="SSF46689">
    <property type="entry name" value="Homeodomain-like"/>
    <property type="match status" value="1"/>
</dbReference>
<dbReference type="GO" id="GO:0006313">
    <property type="term" value="P:DNA transposition"/>
    <property type="evidence" value="ECO:0007669"/>
    <property type="project" value="InterPro"/>
</dbReference>
<protein>
    <submittedName>
        <fullName evidence="1">Helix-turn-helix domain-containing protein</fullName>
    </submittedName>
</protein>
<evidence type="ECO:0000313" key="2">
    <source>
        <dbReference type="Proteomes" id="UP000294947"/>
    </source>
</evidence>
<dbReference type="Pfam" id="PF01527">
    <property type="entry name" value="HTH_Tnp_1"/>
    <property type="match status" value="1"/>
</dbReference>
<evidence type="ECO:0000313" key="1">
    <source>
        <dbReference type="EMBL" id="TDD42195.1"/>
    </source>
</evidence>
<dbReference type="InterPro" id="IPR002514">
    <property type="entry name" value="Transposase_8"/>
</dbReference>
<dbReference type="OrthoDB" id="3699740at2"/>
<dbReference type="AlphaFoldDB" id="A0A4R4YC71"/>
<proteinExistence type="predicted"/>
<dbReference type="GO" id="GO:0003677">
    <property type="term" value="F:DNA binding"/>
    <property type="evidence" value="ECO:0007669"/>
    <property type="project" value="InterPro"/>
</dbReference>
<keyword evidence="2" id="KW-1185">Reference proteome</keyword>
<dbReference type="GO" id="GO:0004803">
    <property type="term" value="F:transposase activity"/>
    <property type="evidence" value="ECO:0007669"/>
    <property type="project" value="InterPro"/>
</dbReference>
<reference evidence="1 2" key="1">
    <citation type="submission" date="2019-03" db="EMBL/GenBank/DDBJ databases">
        <title>Draft genome sequences of novel Actinobacteria.</title>
        <authorList>
            <person name="Sahin N."/>
            <person name="Ay H."/>
            <person name="Saygin H."/>
        </authorList>
    </citation>
    <scope>NUCLEOTIDE SEQUENCE [LARGE SCALE GENOMIC DNA]</scope>
    <source>
        <strain evidence="1 2">7K502</strain>
    </source>
</reference>
<gene>
    <name evidence="1" type="ORF">E1288_30165</name>
</gene>
<organism evidence="1 2">
    <name type="scientific">Saccharopolyspora elongata</name>
    <dbReference type="NCBI Taxonomy" id="2530387"/>
    <lineage>
        <taxon>Bacteria</taxon>
        <taxon>Bacillati</taxon>
        <taxon>Actinomycetota</taxon>
        <taxon>Actinomycetes</taxon>
        <taxon>Pseudonocardiales</taxon>
        <taxon>Pseudonocardiaceae</taxon>
        <taxon>Saccharopolyspora</taxon>
    </lineage>
</organism>
<dbReference type="RefSeq" id="WP_132491068.1">
    <property type="nucleotide sequence ID" value="NZ_SMKW01000050.1"/>
</dbReference>
<sequence length="85" mass="9786">MPRRYPPEFRRKVLDLVAAGRPIAQIDHDLDISDQTIYSWRRQELIDTGQLPGITSTDHAELVAARRRIAELETGLAITRRPMSY</sequence>
<dbReference type="Gene3D" id="1.10.10.10">
    <property type="entry name" value="Winged helix-like DNA-binding domain superfamily/Winged helix DNA-binding domain"/>
    <property type="match status" value="1"/>
</dbReference>
<dbReference type="InterPro" id="IPR036388">
    <property type="entry name" value="WH-like_DNA-bd_sf"/>
</dbReference>